<keyword evidence="5" id="KW-0479">Metal-binding</keyword>
<evidence type="ECO:0000256" key="3">
    <source>
        <dbReference type="ARBA" id="ARBA00022448"/>
    </source>
</evidence>
<comment type="cofactor">
    <cofactor evidence="10">
        <name>[2Fe-2S] cluster</name>
        <dbReference type="ChEBI" id="CHEBI:190135"/>
    </cofactor>
</comment>
<comment type="subcellular location">
    <subcellularLocation>
        <location evidence="1">Mitochondrion matrix</location>
    </subcellularLocation>
</comment>
<evidence type="ECO:0000313" key="12">
    <source>
        <dbReference type="EMBL" id="KAA0715724.1"/>
    </source>
</evidence>
<dbReference type="CDD" id="cd00207">
    <property type="entry name" value="fer2"/>
    <property type="match status" value="1"/>
</dbReference>
<accession>A0A5A9NZP4</accession>
<keyword evidence="13" id="KW-1185">Reference proteome</keyword>
<keyword evidence="4" id="KW-0001">2Fe-2S</keyword>
<dbReference type="GO" id="GO:0005759">
    <property type="term" value="C:mitochondrial matrix"/>
    <property type="evidence" value="ECO:0007669"/>
    <property type="project" value="UniProtKB-SubCell"/>
</dbReference>
<evidence type="ECO:0000256" key="6">
    <source>
        <dbReference type="ARBA" id="ARBA00022982"/>
    </source>
</evidence>
<dbReference type="Pfam" id="PF00111">
    <property type="entry name" value="Fer2"/>
    <property type="match status" value="1"/>
</dbReference>
<gene>
    <name evidence="12" type="ORF">E1301_Tti008563</name>
</gene>
<dbReference type="Gene3D" id="3.10.20.30">
    <property type="match status" value="1"/>
</dbReference>
<keyword evidence="7" id="KW-0408">Iron</keyword>
<proteinExistence type="inferred from homology"/>
<reference evidence="12 13" key="1">
    <citation type="journal article" date="2019" name="Mol. Ecol. Resour.">
        <title>Chromosome-level genome assembly of Triplophysa tibetana, a fish adapted to the harsh high-altitude environment of the Tibetan Plateau.</title>
        <authorList>
            <person name="Yang X."/>
            <person name="Liu H."/>
            <person name="Ma Z."/>
            <person name="Zou Y."/>
            <person name="Zou M."/>
            <person name="Mao Y."/>
            <person name="Li X."/>
            <person name="Wang H."/>
            <person name="Chen T."/>
            <person name="Wang W."/>
            <person name="Yang R."/>
        </authorList>
    </citation>
    <scope>NUCLEOTIDE SEQUENCE [LARGE SCALE GENOMIC DNA]</scope>
    <source>
        <strain evidence="12">TTIB1903HZAU</strain>
        <tissue evidence="12">Muscle</tissue>
    </source>
</reference>
<keyword evidence="9" id="KW-0496">Mitochondrion</keyword>
<dbReference type="PROSITE" id="PS00814">
    <property type="entry name" value="ADX"/>
    <property type="match status" value="1"/>
</dbReference>
<dbReference type="InterPro" id="IPR018298">
    <property type="entry name" value="Adrenodoxin_Fe-S_BS"/>
</dbReference>
<dbReference type="GO" id="GO:0046872">
    <property type="term" value="F:metal ion binding"/>
    <property type="evidence" value="ECO:0007669"/>
    <property type="project" value="UniProtKB-KW"/>
</dbReference>
<dbReference type="InterPro" id="IPR001055">
    <property type="entry name" value="Adrenodoxin-like"/>
</dbReference>
<sequence>MSSSLVRVLLHRAAVARVTLAPHQTLRKTSALSRCGSVLHRQIRGINTFTLPLRTEEKVTINFVNRDGKKISVTALTGNSILDVVVDQNLDFDGFGACEGTLACSTCHVILEEDVYKKLGSISDEEMDMLDLAYGLTDTSRLGCQVCLRKDLEGMLLRVPETVADARVDSQQESST</sequence>
<keyword evidence="8" id="KW-0411">Iron-sulfur</keyword>
<evidence type="ECO:0000259" key="11">
    <source>
        <dbReference type="PROSITE" id="PS51085"/>
    </source>
</evidence>
<evidence type="ECO:0000256" key="9">
    <source>
        <dbReference type="ARBA" id="ARBA00023128"/>
    </source>
</evidence>
<dbReference type="PANTHER" id="PTHR23426:SF75">
    <property type="entry name" value="ADRENODOXIN"/>
    <property type="match status" value="1"/>
</dbReference>
<dbReference type="PROSITE" id="PS51085">
    <property type="entry name" value="2FE2S_FER_2"/>
    <property type="match status" value="1"/>
</dbReference>
<dbReference type="FunFam" id="3.10.20.30:FF:000013">
    <property type="entry name" value="Adrenodoxin, mitochondrial"/>
    <property type="match status" value="1"/>
</dbReference>
<dbReference type="GO" id="GO:0140647">
    <property type="term" value="P:P450-containing electron transport chain"/>
    <property type="evidence" value="ECO:0007669"/>
    <property type="project" value="InterPro"/>
</dbReference>
<evidence type="ECO:0000256" key="2">
    <source>
        <dbReference type="ARBA" id="ARBA00010914"/>
    </source>
</evidence>
<dbReference type="InterPro" id="IPR036010">
    <property type="entry name" value="2Fe-2S_ferredoxin-like_sf"/>
</dbReference>
<comment type="caution">
    <text evidence="12">The sequence shown here is derived from an EMBL/GenBank/DDBJ whole genome shotgun (WGS) entry which is preliminary data.</text>
</comment>
<evidence type="ECO:0000256" key="8">
    <source>
        <dbReference type="ARBA" id="ARBA00023014"/>
    </source>
</evidence>
<evidence type="ECO:0000256" key="10">
    <source>
        <dbReference type="ARBA" id="ARBA00034078"/>
    </source>
</evidence>
<dbReference type="InterPro" id="IPR012675">
    <property type="entry name" value="Beta-grasp_dom_sf"/>
</dbReference>
<dbReference type="PRINTS" id="PR00355">
    <property type="entry name" value="ADRENODOXIN"/>
</dbReference>
<dbReference type="InterPro" id="IPR001041">
    <property type="entry name" value="2Fe-2S_ferredoxin-type"/>
</dbReference>
<comment type="similarity">
    <text evidence="2">Belongs to the adrenodoxin/putidaredoxin family.</text>
</comment>
<dbReference type="GO" id="GO:0009055">
    <property type="term" value="F:electron transfer activity"/>
    <property type="evidence" value="ECO:0007669"/>
    <property type="project" value="TreeGrafter"/>
</dbReference>
<name>A0A5A9NZP4_9TELE</name>
<evidence type="ECO:0000256" key="5">
    <source>
        <dbReference type="ARBA" id="ARBA00022723"/>
    </source>
</evidence>
<evidence type="ECO:0000256" key="4">
    <source>
        <dbReference type="ARBA" id="ARBA00022714"/>
    </source>
</evidence>
<dbReference type="AlphaFoldDB" id="A0A5A9NZP4"/>
<organism evidence="12 13">
    <name type="scientific">Triplophysa tibetana</name>
    <dbReference type="NCBI Taxonomy" id="1572043"/>
    <lineage>
        <taxon>Eukaryota</taxon>
        <taxon>Metazoa</taxon>
        <taxon>Chordata</taxon>
        <taxon>Craniata</taxon>
        <taxon>Vertebrata</taxon>
        <taxon>Euteleostomi</taxon>
        <taxon>Actinopterygii</taxon>
        <taxon>Neopterygii</taxon>
        <taxon>Teleostei</taxon>
        <taxon>Ostariophysi</taxon>
        <taxon>Cypriniformes</taxon>
        <taxon>Nemacheilidae</taxon>
        <taxon>Triplophysa</taxon>
    </lineage>
</organism>
<protein>
    <submittedName>
        <fullName evidence="12">Adrenodoxin, mitochondrial</fullName>
    </submittedName>
</protein>
<dbReference type="PANTHER" id="PTHR23426">
    <property type="entry name" value="FERREDOXIN/ADRENODOXIN"/>
    <property type="match status" value="1"/>
</dbReference>
<dbReference type="EMBL" id="SOYY01000010">
    <property type="protein sequence ID" value="KAA0715724.1"/>
    <property type="molecule type" value="Genomic_DNA"/>
</dbReference>
<keyword evidence="3" id="KW-0813">Transport</keyword>
<dbReference type="SUPFAM" id="SSF54292">
    <property type="entry name" value="2Fe-2S ferredoxin-like"/>
    <property type="match status" value="1"/>
</dbReference>
<feature type="domain" description="2Fe-2S ferredoxin-type" evidence="11">
    <location>
        <begin position="59"/>
        <end position="163"/>
    </location>
</feature>
<keyword evidence="6" id="KW-0249">Electron transport</keyword>
<dbReference type="OrthoDB" id="268593at2759"/>
<dbReference type="GO" id="GO:0051537">
    <property type="term" value="F:2 iron, 2 sulfur cluster binding"/>
    <property type="evidence" value="ECO:0007669"/>
    <property type="project" value="UniProtKB-KW"/>
</dbReference>
<evidence type="ECO:0000256" key="7">
    <source>
        <dbReference type="ARBA" id="ARBA00023004"/>
    </source>
</evidence>
<dbReference type="Proteomes" id="UP000324632">
    <property type="component" value="Chromosome 10"/>
</dbReference>
<evidence type="ECO:0000256" key="1">
    <source>
        <dbReference type="ARBA" id="ARBA00004305"/>
    </source>
</evidence>
<evidence type="ECO:0000313" key="13">
    <source>
        <dbReference type="Proteomes" id="UP000324632"/>
    </source>
</evidence>